<proteinExistence type="inferred from homology"/>
<keyword evidence="4 8" id="KW-0812">Transmembrane</keyword>
<dbReference type="Pfam" id="PF01899">
    <property type="entry name" value="MNHE"/>
    <property type="match status" value="1"/>
</dbReference>
<dbReference type="NCBIfam" id="NF006521">
    <property type="entry name" value="PRK08965.1-5"/>
    <property type="match status" value="1"/>
</dbReference>
<evidence type="ECO:0000256" key="8">
    <source>
        <dbReference type="SAM" id="Phobius"/>
    </source>
</evidence>
<comment type="caution">
    <text evidence="9">The sequence shown here is derived from an EMBL/GenBank/DDBJ whole genome shotgun (WGS) entry which is preliminary data.</text>
</comment>
<evidence type="ECO:0000256" key="6">
    <source>
        <dbReference type="ARBA" id="ARBA00023136"/>
    </source>
</evidence>
<comment type="subcellular location">
    <subcellularLocation>
        <location evidence="1">Cell membrane</location>
        <topology evidence="1">Multi-pass membrane protein</topology>
    </subcellularLocation>
</comment>
<evidence type="ECO:0000313" key="9">
    <source>
        <dbReference type="EMBL" id="MBB5789419.1"/>
    </source>
</evidence>
<evidence type="ECO:0000256" key="2">
    <source>
        <dbReference type="ARBA" id="ARBA00006228"/>
    </source>
</evidence>
<keyword evidence="6 8" id="KW-0472">Membrane</keyword>
<protein>
    <submittedName>
        <fullName evidence="9">Multicomponent Na+:H+ antiporter subunit E</fullName>
    </submittedName>
</protein>
<dbReference type="EMBL" id="JACHMM010000001">
    <property type="protein sequence ID" value="MBB5789419.1"/>
    <property type="molecule type" value="Genomic_DNA"/>
</dbReference>
<sequence>MTVDPDRVGPAPGETPGEAPGDVPSRRNGLQWPMLIGLTVVWVLLWGSVTVANVLSGLVVAVVVVLVFPLPPIVFGGRLRVRGLAVLAGWFVADLIIASTQVAALALRIGKRPLNAVIQVDLRSRSDLYLTLTAELLSLVPGSLVVEVRRSTSTLFLHVLGVRSEADVEEARRRALRQEARVVRALASDEELAAYLAAAADQGVGR</sequence>
<dbReference type="Proteomes" id="UP000542813">
    <property type="component" value="Unassembled WGS sequence"/>
</dbReference>
<reference evidence="9 10" key="1">
    <citation type="submission" date="2020-08" db="EMBL/GenBank/DDBJ databases">
        <title>Sequencing the genomes of 1000 actinobacteria strains.</title>
        <authorList>
            <person name="Klenk H.-P."/>
        </authorList>
    </citation>
    <scope>NUCLEOTIDE SEQUENCE [LARGE SCALE GENOMIC DNA]</scope>
    <source>
        <strain evidence="9 10">DSM 102122</strain>
    </source>
</reference>
<dbReference type="PANTHER" id="PTHR34584:SF1">
    <property type="entry name" value="NA(+)_H(+) ANTIPORTER SUBUNIT E1"/>
    <property type="match status" value="1"/>
</dbReference>
<feature type="transmembrane region" description="Helical" evidence="8">
    <location>
        <begin position="87"/>
        <end position="107"/>
    </location>
</feature>
<accession>A0A7W9LMQ3</accession>
<keyword evidence="5 8" id="KW-1133">Transmembrane helix</keyword>
<evidence type="ECO:0000256" key="1">
    <source>
        <dbReference type="ARBA" id="ARBA00004651"/>
    </source>
</evidence>
<feature type="transmembrane region" description="Helical" evidence="8">
    <location>
        <begin position="30"/>
        <end position="47"/>
    </location>
</feature>
<dbReference type="InterPro" id="IPR002758">
    <property type="entry name" value="Cation_antiport_E"/>
</dbReference>
<name>A0A7W9LMQ3_9ACTN</name>
<evidence type="ECO:0000313" key="10">
    <source>
        <dbReference type="Proteomes" id="UP000542813"/>
    </source>
</evidence>
<evidence type="ECO:0000256" key="3">
    <source>
        <dbReference type="ARBA" id="ARBA00022475"/>
    </source>
</evidence>
<dbReference type="AlphaFoldDB" id="A0A7W9LMQ3"/>
<feature type="region of interest" description="Disordered" evidence="7">
    <location>
        <begin position="1"/>
        <end position="25"/>
    </location>
</feature>
<dbReference type="GO" id="GO:0008324">
    <property type="term" value="F:monoatomic cation transmembrane transporter activity"/>
    <property type="evidence" value="ECO:0007669"/>
    <property type="project" value="InterPro"/>
</dbReference>
<dbReference type="RefSeq" id="WP_184824782.1">
    <property type="nucleotide sequence ID" value="NZ_JACHMM010000001.1"/>
</dbReference>
<feature type="transmembrane region" description="Helical" evidence="8">
    <location>
        <begin position="54"/>
        <end position="75"/>
    </location>
</feature>
<gene>
    <name evidence="9" type="ORF">HD601_003994</name>
</gene>
<comment type="similarity">
    <text evidence="2">Belongs to the CPA3 antiporters (TC 2.A.63) subunit E family.</text>
</comment>
<evidence type="ECO:0000256" key="4">
    <source>
        <dbReference type="ARBA" id="ARBA00022692"/>
    </source>
</evidence>
<organism evidence="9 10">
    <name type="scientific">Jiangella mangrovi</name>
    <dbReference type="NCBI Taxonomy" id="1524084"/>
    <lineage>
        <taxon>Bacteria</taxon>
        <taxon>Bacillati</taxon>
        <taxon>Actinomycetota</taxon>
        <taxon>Actinomycetes</taxon>
        <taxon>Jiangellales</taxon>
        <taxon>Jiangellaceae</taxon>
        <taxon>Jiangella</taxon>
    </lineage>
</organism>
<keyword evidence="3" id="KW-1003">Cell membrane</keyword>
<evidence type="ECO:0000256" key="7">
    <source>
        <dbReference type="SAM" id="MobiDB-lite"/>
    </source>
</evidence>
<feature type="compositionally biased region" description="Low complexity" evidence="7">
    <location>
        <begin position="9"/>
        <end position="21"/>
    </location>
</feature>
<dbReference type="GO" id="GO:0005886">
    <property type="term" value="C:plasma membrane"/>
    <property type="evidence" value="ECO:0007669"/>
    <property type="project" value="UniProtKB-SubCell"/>
</dbReference>
<keyword evidence="10" id="KW-1185">Reference proteome</keyword>
<dbReference type="PANTHER" id="PTHR34584">
    <property type="entry name" value="NA(+)/H(+) ANTIPORTER SUBUNIT E1"/>
    <property type="match status" value="1"/>
</dbReference>
<evidence type="ECO:0000256" key="5">
    <source>
        <dbReference type="ARBA" id="ARBA00022989"/>
    </source>
</evidence>